<dbReference type="Pfam" id="PF02467">
    <property type="entry name" value="Whib"/>
    <property type="match status" value="1"/>
</dbReference>
<dbReference type="Proteomes" id="UP000585638">
    <property type="component" value="Unassembled WGS sequence"/>
</dbReference>
<keyword evidence="3" id="KW-1185">Reference proteome</keyword>
<reference evidence="2 3" key="1">
    <citation type="submission" date="2020-08" db="EMBL/GenBank/DDBJ databases">
        <title>Sequencing the genomes of 1000 actinobacteria strains.</title>
        <authorList>
            <person name="Klenk H.-P."/>
        </authorList>
    </citation>
    <scope>NUCLEOTIDE SEQUENCE [LARGE SCALE GENOMIC DNA]</scope>
    <source>
        <strain evidence="2 3">DSM 43851</strain>
    </source>
</reference>
<feature type="domain" description="4Fe-4S Wbl-type" evidence="1">
    <location>
        <begin position="33"/>
        <end position="96"/>
    </location>
</feature>
<gene>
    <name evidence="2" type="ORF">BJ998_001867</name>
</gene>
<evidence type="ECO:0000259" key="1">
    <source>
        <dbReference type="PROSITE" id="PS51674"/>
    </source>
</evidence>
<evidence type="ECO:0000313" key="3">
    <source>
        <dbReference type="Proteomes" id="UP000585638"/>
    </source>
</evidence>
<comment type="caution">
    <text evidence="2">The sequence shown here is derived from an EMBL/GenBank/DDBJ whole genome shotgun (WGS) entry which is preliminary data.</text>
</comment>
<dbReference type="InterPro" id="IPR034768">
    <property type="entry name" value="4FE4S_WBL"/>
</dbReference>
<evidence type="ECO:0000313" key="2">
    <source>
        <dbReference type="EMBL" id="MBB5890671.1"/>
    </source>
</evidence>
<dbReference type="RefSeq" id="WP_184860268.1">
    <property type="nucleotide sequence ID" value="NZ_BAAAWY010000042.1"/>
</dbReference>
<dbReference type="AlphaFoldDB" id="A0A7W9KDS6"/>
<accession>A0A7W9KDS6</accession>
<sequence>MNNLDARYAGHRALMMALFGRSGQPPAWRTEAACAETDPAVFDDQHRIDEAQRVCAGCPVMALCRADQLAWESRTGTRRRFPSGVVGGLTATARHQIHYPPKPKAAAA</sequence>
<protein>
    <submittedName>
        <fullName evidence="2">WhiB family redox-sensing transcriptional regulator</fullName>
    </submittedName>
</protein>
<proteinExistence type="predicted"/>
<name>A0A7W9KDS6_9PSEU</name>
<dbReference type="PROSITE" id="PS51674">
    <property type="entry name" value="4FE4S_WBL"/>
    <property type="match status" value="1"/>
</dbReference>
<dbReference type="EMBL" id="JACHIR010000001">
    <property type="protein sequence ID" value="MBB5890671.1"/>
    <property type="molecule type" value="Genomic_DNA"/>
</dbReference>
<organism evidence="2 3">
    <name type="scientific">Kutzneria kofuensis</name>
    <dbReference type="NCBI Taxonomy" id="103725"/>
    <lineage>
        <taxon>Bacteria</taxon>
        <taxon>Bacillati</taxon>
        <taxon>Actinomycetota</taxon>
        <taxon>Actinomycetes</taxon>
        <taxon>Pseudonocardiales</taxon>
        <taxon>Pseudonocardiaceae</taxon>
        <taxon>Kutzneria</taxon>
    </lineage>
</organism>